<evidence type="ECO:0000259" key="10">
    <source>
        <dbReference type="PROSITE" id="PS51195"/>
    </source>
</evidence>
<evidence type="ECO:0000256" key="1">
    <source>
        <dbReference type="ARBA" id="ARBA00022741"/>
    </source>
</evidence>
<keyword evidence="3" id="KW-0347">Helicase</keyword>
<evidence type="ECO:0000256" key="4">
    <source>
        <dbReference type="ARBA" id="ARBA00022840"/>
    </source>
</evidence>
<feature type="compositionally biased region" description="Basic and acidic residues" evidence="7">
    <location>
        <begin position="493"/>
        <end position="502"/>
    </location>
</feature>
<evidence type="ECO:0000256" key="6">
    <source>
        <dbReference type="PROSITE-ProRule" id="PRU00552"/>
    </source>
</evidence>
<dbReference type="CDD" id="cd00268">
    <property type="entry name" value="DEADc"/>
    <property type="match status" value="1"/>
</dbReference>
<evidence type="ECO:0000256" key="3">
    <source>
        <dbReference type="ARBA" id="ARBA00022806"/>
    </source>
</evidence>
<dbReference type="InterPro" id="IPR011545">
    <property type="entry name" value="DEAD/DEAH_box_helicase_dom"/>
</dbReference>
<evidence type="ECO:0000259" key="8">
    <source>
        <dbReference type="PROSITE" id="PS51192"/>
    </source>
</evidence>
<dbReference type="Proteomes" id="UP000635565">
    <property type="component" value="Unassembled WGS sequence"/>
</dbReference>
<dbReference type="CDD" id="cd18787">
    <property type="entry name" value="SF2_C_DEAD"/>
    <property type="match status" value="1"/>
</dbReference>
<feature type="domain" description="Helicase C-terminal" evidence="9">
    <location>
        <begin position="218"/>
        <end position="380"/>
    </location>
</feature>
<name>A0ABQ3VHK6_9CHLR</name>
<feature type="short sequence motif" description="Q motif" evidence="6">
    <location>
        <begin position="6"/>
        <end position="34"/>
    </location>
</feature>
<dbReference type="InterPro" id="IPR014014">
    <property type="entry name" value="RNA_helicase_DEAD_Q_motif"/>
</dbReference>
<evidence type="ECO:0000313" key="11">
    <source>
        <dbReference type="EMBL" id="GHO85161.1"/>
    </source>
</evidence>
<dbReference type="SMART" id="SM00487">
    <property type="entry name" value="DEXDc"/>
    <property type="match status" value="1"/>
</dbReference>
<organism evidence="11 12">
    <name type="scientific">Dictyobacter formicarum</name>
    <dbReference type="NCBI Taxonomy" id="2778368"/>
    <lineage>
        <taxon>Bacteria</taxon>
        <taxon>Bacillati</taxon>
        <taxon>Chloroflexota</taxon>
        <taxon>Ktedonobacteria</taxon>
        <taxon>Ktedonobacterales</taxon>
        <taxon>Dictyobacteraceae</taxon>
        <taxon>Dictyobacter</taxon>
    </lineage>
</organism>
<dbReference type="PROSITE" id="PS51194">
    <property type="entry name" value="HELICASE_CTER"/>
    <property type="match status" value="1"/>
</dbReference>
<dbReference type="Gene3D" id="3.40.50.300">
    <property type="entry name" value="P-loop containing nucleotide triphosphate hydrolases"/>
    <property type="match status" value="2"/>
</dbReference>
<dbReference type="InterPro" id="IPR044742">
    <property type="entry name" value="DEAD/DEAH_RhlB"/>
</dbReference>
<dbReference type="Pfam" id="PF00271">
    <property type="entry name" value="Helicase_C"/>
    <property type="match status" value="1"/>
</dbReference>
<keyword evidence="4" id="KW-0067">ATP-binding</keyword>
<evidence type="ECO:0000259" key="9">
    <source>
        <dbReference type="PROSITE" id="PS51194"/>
    </source>
</evidence>
<feature type="domain" description="Helicase ATP-binding" evidence="8">
    <location>
        <begin position="37"/>
        <end position="207"/>
    </location>
</feature>
<feature type="region of interest" description="Disordered" evidence="7">
    <location>
        <begin position="392"/>
        <end position="523"/>
    </location>
</feature>
<dbReference type="PANTHER" id="PTHR47959:SF1">
    <property type="entry name" value="ATP-DEPENDENT RNA HELICASE DBPA"/>
    <property type="match status" value="1"/>
</dbReference>
<keyword evidence="2" id="KW-0378">Hydrolase</keyword>
<dbReference type="EMBL" id="BNJJ01000008">
    <property type="protein sequence ID" value="GHO85161.1"/>
    <property type="molecule type" value="Genomic_DNA"/>
</dbReference>
<accession>A0ABQ3VHK6</accession>
<dbReference type="Pfam" id="PF00270">
    <property type="entry name" value="DEAD"/>
    <property type="match status" value="1"/>
</dbReference>
<dbReference type="PROSITE" id="PS51195">
    <property type="entry name" value="Q_MOTIF"/>
    <property type="match status" value="1"/>
</dbReference>
<dbReference type="PROSITE" id="PS51192">
    <property type="entry name" value="HELICASE_ATP_BIND_1"/>
    <property type="match status" value="1"/>
</dbReference>
<keyword evidence="1" id="KW-0547">Nucleotide-binding</keyword>
<evidence type="ECO:0000313" key="12">
    <source>
        <dbReference type="Proteomes" id="UP000635565"/>
    </source>
</evidence>
<dbReference type="InterPro" id="IPR014001">
    <property type="entry name" value="Helicase_ATP-bd"/>
</dbReference>
<evidence type="ECO:0000256" key="5">
    <source>
        <dbReference type="ARBA" id="ARBA00038437"/>
    </source>
</evidence>
<evidence type="ECO:0000256" key="7">
    <source>
        <dbReference type="SAM" id="MobiDB-lite"/>
    </source>
</evidence>
<feature type="compositionally biased region" description="Basic residues" evidence="7">
    <location>
        <begin position="508"/>
        <end position="523"/>
    </location>
</feature>
<proteinExistence type="inferred from homology"/>
<dbReference type="PANTHER" id="PTHR47959">
    <property type="entry name" value="ATP-DEPENDENT RNA HELICASE RHLE-RELATED"/>
    <property type="match status" value="1"/>
</dbReference>
<dbReference type="SUPFAM" id="SSF52540">
    <property type="entry name" value="P-loop containing nucleoside triphosphate hydrolases"/>
    <property type="match status" value="1"/>
</dbReference>
<feature type="domain" description="DEAD-box RNA helicase Q" evidence="10">
    <location>
        <begin position="6"/>
        <end position="34"/>
    </location>
</feature>
<evidence type="ECO:0000256" key="2">
    <source>
        <dbReference type="ARBA" id="ARBA00022801"/>
    </source>
</evidence>
<sequence length="523" mass="57294">MPSFSATFSEFTLQPATRAVLTDMKITQPTPIQAGAIPVLLAGKDLVGQSATGSGKTLAYSIPLVERLSKDKRFVQALVLVPTRELAVQVNTVLSKLAAARRLSTALLVGGRPYNPQTSALRYGAQIVVGTPGRVKDHLERGSLTLTRLRICVLDEADQMLDSGFAPEIEEILTTTPETRQMALFSATMPDWVAKIQEKFLQDPVKVAIQPATGAESTIEQIAYQIPQDQKMAALCTLLNSTGGESSLIFGKTKYGVEKLGKQLSNLGFAVGTLHGNKSQRAREEVLAAFRHGRVQTLLATNVAARGLDIQGIYQVINYELPESSELFTHRIGRTGRMGRQGKAITLLTPSDVSKWRRMSRNLGQAVSLKQLTIADDAMVAKPLPQPVIVAAPESEQRLGSRPARTRKYASSTPTYDRSARPDAEDNAPAETKQRTKKIRVNTAPTWQSEEFVRPERFVANKERHGKRTAGQSARFGRNKVKHNAYASFETEAQYHGDDKKSGARASGRARRRAVSTGRSNHR</sequence>
<reference evidence="11 12" key="1">
    <citation type="journal article" date="2021" name="Int. J. Syst. Evol. Microbiol.">
        <title>Reticulibacter mediterranei gen. nov., sp. nov., within the new family Reticulibacteraceae fam. nov., and Ktedonospora formicarum gen. nov., sp. nov., Ktedonobacter robiniae sp. nov., Dictyobacter formicarum sp. nov. and Dictyobacter arantiisoli sp. nov., belonging to the class Ktedonobacteria.</title>
        <authorList>
            <person name="Yabe S."/>
            <person name="Zheng Y."/>
            <person name="Wang C.M."/>
            <person name="Sakai Y."/>
            <person name="Abe K."/>
            <person name="Yokota A."/>
            <person name="Donadio S."/>
            <person name="Cavaletti L."/>
            <person name="Monciardini P."/>
        </authorList>
    </citation>
    <scope>NUCLEOTIDE SEQUENCE [LARGE SCALE GENOMIC DNA]</scope>
    <source>
        <strain evidence="11 12">SOSP1-9</strain>
    </source>
</reference>
<comment type="caution">
    <text evidence="11">The sequence shown here is derived from an EMBL/GenBank/DDBJ whole genome shotgun (WGS) entry which is preliminary data.</text>
</comment>
<protein>
    <recommendedName>
        <fullName evidence="13">DEAD/DEAH box helicase</fullName>
    </recommendedName>
</protein>
<keyword evidence="12" id="KW-1185">Reference proteome</keyword>
<dbReference type="InterPro" id="IPR027417">
    <property type="entry name" value="P-loop_NTPase"/>
</dbReference>
<dbReference type="InterPro" id="IPR050079">
    <property type="entry name" value="DEAD_box_RNA_helicase"/>
</dbReference>
<dbReference type="SMART" id="SM00490">
    <property type="entry name" value="HELICc"/>
    <property type="match status" value="1"/>
</dbReference>
<gene>
    <name evidence="11" type="ORF">KSZ_31670</name>
</gene>
<comment type="similarity">
    <text evidence="5">Belongs to the DEAD box helicase family.</text>
</comment>
<evidence type="ECO:0008006" key="13">
    <source>
        <dbReference type="Google" id="ProtNLM"/>
    </source>
</evidence>
<dbReference type="InterPro" id="IPR001650">
    <property type="entry name" value="Helicase_C-like"/>
</dbReference>
<feature type="compositionally biased region" description="Basic and acidic residues" evidence="7">
    <location>
        <begin position="451"/>
        <end position="463"/>
    </location>
</feature>